<dbReference type="PROSITE" id="PS51257">
    <property type="entry name" value="PROKAR_LIPOPROTEIN"/>
    <property type="match status" value="1"/>
</dbReference>
<feature type="chain" id="PRO_5045553548" evidence="1">
    <location>
        <begin position="26"/>
        <end position="136"/>
    </location>
</feature>
<feature type="signal peptide" evidence="1">
    <location>
        <begin position="1"/>
        <end position="25"/>
    </location>
</feature>
<gene>
    <name evidence="2" type="ORF">GCM10010946_09750</name>
</gene>
<accession>A0ABQ2XV85</accession>
<evidence type="ECO:0000313" key="3">
    <source>
        <dbReference type="Proteomes" id="UP000653343"/>
    </source>
</evidence>
<evidence type="ECO:0000256" key="1">
    <source>
        <dbReference type="SAM" id="SignalP"/>
    </source>
</evidence>
<comment type="caution">
    <text evidence="2">The sequence shown here is derived from an EMBL/GenBank/DDBJ whole genome shotgun (WGS) entry which is preliminary data.</text>
</comment>
<name>A0ABQ2XV85_9BURK</name>
<evidence type="ECO:0000313" key="2">
    <source>
        <dbReference type="EMBL" id="GGX34577.1"/>
    </source>
</evidence>
<dbReference type="EMBL" id="BMYU01000002">
    <property type="protein sequence ID" value="GGX34577.1"/>
    <property type="molecule type" value="Genomic_DNA"/>
</dbReference>
<protein>
    <submittedName>
        <fullName evidence="2">Uncharacterized protein</fullName>
    </submittedName>
</protein>
<organism evidence="2 3">
    <name type="scientific">Undibacterium squillarum</name>
    <dbReference type="NCBI Taxonomy" id="1131567"/>
    <lineage>
        <taxon>Bacteria</taxon>
        <taxon>Pseudomonadati</taxon>
        <taxon>Pseudomonadota</taxon>
        <taxon>Betaproteobacteria</taxon>
        <taxon>Burkholderiales</taxon>
        <taxon>Oxalobacteraceae</taxon>
        <taxon>Undibacterium</taxon>
    </lineage>
</organism>
<reference evidence="3" key="1">
    <citation type="journal article" date="2019" name="Int. J. Syst. Evol. Microbiol.">
        <title>The Global Catalogue of Microorganisms (GCM) 10K type strain sequencing project: providing services to taxonomists for standard genome sequencing and annotation.</title>
        <authorList>
            <consortium name="The Broad Institute Genomics Platform"/>
            <consortium name="The Broad Institute Genome Sequencing Center for Infectious Disease"/>
            <person name="Wu L."/>
            <person name="Ma J."/>
        </authorList>
    </citation>
    <scope>NUCLEOTIDE SEQUENCE [LARGE SCALE GENOMIC DNA]</scope>
    <source>
        <strain evidence="3">KCTC 23917</strain>
    </source>
</reference>
<proteinExistence type="predicted"/>
<dbReference type="Proteomes" id="UP000653343">
    <property type="component" value="Unassembled WGS sequence"/>
</dbReference>
<sequence length="136" mass="15118">MIPRLPAHKISVALFICVVAASLSACLKDNVDVKEVPGLTESDTQSANHKEYYISVFSTKKEDSDRISNYLTQKQLRVVASQENGGTRIFAYPPPDKNNLAFIMDEFQQTQKLAMASKTPDSTKVQVFSKHNSVIP</sequence>
<keyword evidence="3" id="KW-1185">Reference proteome</keyword>
<keyword evidence="1" id="KW-0732">Signal</keyword>